<dbReference type="InterPro" id="IPR044281">
    <property type="entry name" value="IMP4/RPF1"/>
</dbReference>
<dbReference type="Pfam" id="PF04427">
    <property type="entry name" value="Brix"/>
    <property type="match status" value="1"/>
</dbReference>
<name>A0A7J6P919_PEROL</name>
<feature type="compositionally biased region" description="Low complexity" evidence="5">
    <location>
        <begin position="862"/>
        <end position="878"/>
    </location>
</feature>
<dbReference type="Proteomes" id="UP000541610">
    <property type="component" value="Unassembled WGS sequence"/>
</dbReference>
<dbReference type="CDD" id="cd18084">
    <property type="entry name" value="RsmE-like"/>
    <property type="match status" value="1"/>
</dbReference>
<dbReference type="SUPFAM" id="SSF75217">
    <property type="entry name" value="alpha/beta knot"/>
    <property type="match status" value="1"/>
</dbReference>
<sequence length="1084" mass="119328">MNLILFEESELEYPSTTSTSVEEPEKAATVAYVRLPASDSRAKHVQKVLKSEPGDWIRAGVIDGPLCSVMIEESSVELGVKFRVDFGAPIQGAGAEAGDMADPGVDLILCAPRPKVMARLWPTIAQLGVKRICVITAERVEKAFWATHVLRPEFYRPLLLKGLEQASVDTTPTKVSVHPKSFERFLNGELERSFPGDRYCRLVCHPYDGCSQLHEAVVKSMGTANEGEAPKRVVLALGPEGGWLDYEIDMLREKGFECVTTMPRIFSTDVALTSLISVAADARRFALEKERPVQCSVASMSSQGCGYYWFKSHPTTDWYAREVMRGTGHRQTRESAPSRHLRRSRSVDVGAVAPAGIYSGHPVPYDAITKFGLSCARFWRAEEPRCMVTSHTLPRRWMSVKYNAPVWEPRGSPIDYLLPQLFLGQMLRRNVRLRKEYLYKKALEEKNKKRKLRDALEQNKSVPTELRGDTKLRTTLDLEDDRTKVQRLAIDDEYQYLGVREPRVLVTTSRNPSSRLGKFVKEVRLLIPNSQRIKPRHLRHEGSGRLMMSPYATYITITTSTTVPMISTSAATIAAVSVISTSAATIAAVSVISTSAATIAAVSVLRHDLPEKPPNMPETYPHLIFHNFGGNIGTRVQTILSALFPPSKPDSTRAITFANDGGDCIGFRHHTFEKPTKATKNRADVNADDVKLYEQGPRFNMQLYRLELGTLDMPDVKTEWVLRPHFNKQRSGRLWWTSEQHPSVGTSAILSIGTYSPDKRFSLEIGVFSAGQEQDVQPPQQQPQATTLTMPPESPLDGGYQQLHLDPLFPVFPSSIHTEEMPVMESPVPVPLFPNPELIHEAARLSNEVDLIALTTAGNGGSSSTSPRSRASSSSKGSSKTRRASNNKGKCAYPLGCNKYRQNGTRFCVKHGGVRRCAVPGCPNAAKRGDTTKAVFCIRHGGGKSCRVPGCGVSARGSTGYCYKHRKLTTARSRKDSTASTASGSGSEESLVDQGLQLCTMSPSAPCDVSGVDLQVPGLTASHLDYPCWGSSSAAGEGDPNLASLNFLGVSDEKWTSFVKPMEPLPELLTNHIDPDAPGKLNLF</sequence>
<reference evidence="7 8" key="1">
    <citation type="submission" date="2020-04" db="EMBL/GenBank/DDBJ databases">
        <title>Perkinsus olseni comparative genomics.</title>
        <authorList>
            <person name="Bogema D.R."/>
        </authorList>
    </citation>
    <scope>NUCLEOTIDE SEQUENCE [LARGE SCALE GENOMIC DNA]</scope>
    <source>
        <strain evidence="7">00978-12</strain>
    </source>
</reference>
<evidence type="ECO:0000313" key="8">
    <source>
        <dbReference type="Proteomes" id="UP000541610"/>
    </source>
</evidence>
<organism evidence="7 8">
    <name type="scientific">Perkinsus olseni</name>
    <name type="common">Perkinsus atlanticus</name>
    <dbReference type="NCBI Taxonomy" id="32597"/>
    <lineage>
        <taxon>Eukaryota</taxon>
        <taxon>Sar</taxon>
        <taxon>Alveolata</taxon>
        <taxon>Perkinsozoa</taxon>
        <taxon>Perkinsea</taxon>
        <taxon>Perkinsida</taxon>
        <taxon>Perkinsidae</taxon>
        <taxon>Perkinsus</taxon>
    </lineage>
</organism>
<evidence type="ECO:0000259" key="6">
    <source>
        <dbReference type="PROSITE" id="PS50833"/>
    </source>
</evidence>
<feature type="compositionally biased region" description="Low complexity" evidence="5">
    <location>
        <begin position="772"/>
        <end position="791"/>
    </location>
</feature>
<comment type="function">
    <text evidence="3">Specifically methylates the N3 position of the uracil ring of uridine 1498 (m3U1498) in 16S rRNA. Acts on the fully assembled 30S ribosomal subunit.</text>
</comment>
<dbReference type="PANTHER" id="PTHR22734">
    <property type="entry name" value="U3 SMALL NUCLEOLAR RIBONUCLEOPROTEIN PROTEIN IMP4"/>
    <property type="match status" value="1"/>
</dbReference>
<dbReference type="PANTHER" id="PTHR22734:SF2">
    <property type="entry name" value="U3 SMALL NUCLEOLAR RIBONUCLEOPROTEIN PROTEIN IMP4"/>
    <property type="match status" value="1"/>
</dbReference>
<comment type="similarity">
    <text evidence="1">Belongs to the RNA methyltransferase RsmE family.</text>
</comment>
<gene>
    <name evidence="7" type="ORF">FOZ60_012789</name>
</gene>
<dbReference type="GO" id="GO:0032040">
    <property type="term" value="C:small-subunit processome"/>
    <property type="evidence" value="ECO:0007669"/>
    <property type="project" value="TreeGrafter"/>
</dbReference>
<dbReference type="OrthoDB" id="2021042at2759"/>
<proteinExistence type="inferred from homology"/>
<evidence type="ECO:0000256" key="5">
    <source>
        <dbReference type="SAM" id="MobiDB-lite"/>
    </source>
</evidence>
<dbReference type="SUPFAM" id="SSF52954">
    <property type="entry name" value="Class II aaRS ABD-related"/>
    <property type="match status" value="2"/>
</dbReference>
<feature type="region of interest" description="Disordered" evidence="5">
    <location>
        <begin position="772"/>
        <end position="800"/>
    </location>
</feature>
<dbReference type="NCBIfam" id="TIGR00046">
    <property type="entry name" value="RsmE family RNA methyltransferase"/>
    <property type="match status" value="1"/>
</dbReference>
<evidence type="ECO:0000256" key="2">
    <source>
        <dbReference type="ARBA" id="ARBA00012328"/>
    </source>
</evidence>
<evidence type="ECO:0000313" key="7">
    <source>
        <dbReference type="EMBL" id="KAF4692674.1"/>
    </source>
</evidence>
<dbReference type="SMART" id="SM00879">
    <property type="entry name" value="Brix"/>
    <property type="match status" value="1"/>
</dbReference>
<dbReference type="InterPro" id="IPR046886">
    <property type="entry name" value="RsmE_MTase_dom"/>
</dbReference>
<dbReference type="GO" id="GO:0030515">
    <property type="term" value="F:snoRNA binding"/>
    <property type="evidence" value="ECO:0007669"/>
    <property type="project" value="TreeGrafter"/>
</dbReference>
<protein>
    <recommendedName>
        <fullName evidence="2">16S rRNA (uracil(1498)-N(3))-methyltransferase</fullName>
        <ecNumber evidence="2">2.1.1.193</ecNumber>
    </recommendedName>
</protein>
<dbReference type="EMBL" id="JABANP010000056">
    <property type="protein sequence ID" value="KAF4692674.1"/>
    <property type="molecule type" value="Genomic_DNA"/>
</dbReference>
<comment type="catalytic activity">
    <reaction evidence="4">
        <text>uridine(1498) in 16S rRNA + S-adenosyl-L-methionine = N(3)-methyluridine(1498) in 16S rRNA + S-adenosyl-L-homocysteine + H(+)</text>
        <dbReference type="Rhea" id="RHEA:42920"/>
        <dbReference type="Rhea" id="RHEA-COMP:10283"/>
        <dbReference type="Rhea" id="RHEA-COMP:10284"/>
        <dbReference type="ChEBI" id="CHEBI:15378"/>
        <dbReference type="ChEBI" id="CHEBI:57856"/>
        <dbReference type="ChEBI" id="CHEBI:59789"/>
        <dbReference type="ChEBI" id="CHEBI:65315"/>
        <dbReference type="ChEBI" id="CHEBI:74502"/>
        <dbReference type="EC" id="2.1.1.193"/>
    </reaction>
</comment>
<dbReference type="GO" id="GO:0034457">
    <property type="term" value="C:Mpp10 complex"/>
    <property type="evidence" value="ECO:0007669"/>
    <property type="project" value="TreeGrafter"/>
</dbReference>
<dbReference type="GO" id="GO:0006364">
    <property type="term" value="P:rRNA processing"/>
    <property type="evidence" value="ECO:0007669"/>
    <property type="project" value="InterPro"/>
</dbReference>
<dbReference type="EC" id="2.1.1.193" evidence="2"/>
<dbReference type="InterPro" id="IPR006700">
    <property type="entry name" value="RsmE"/>
</dbReference>
<comment type="caution">
    <text evidence="7">The sequence shown here is derived from an EMBL/GenBank/DDBJ whole genome shotgun (WGS) entry which is preliminary data.</text>
</comment>
<evidence type="ECO:0000256" key="1">
    <source>
        <dbReference type="ARBA" id="ARBA00005528"/>
    </source>
</evidence>
<evidence type="ECO:0000256" key="4">
    <source>
        <dbReference type="ARBA" id="ARBA00047944"/>
    </source>
</evidence>
<dbReference type="InterPro" id="IPR029028">
    <property type="entry name" value="Alpha/beta_knot_MTases"/>
</dbReference>
<accession>A0A7J6P919</accession>
<feature type="domain" description="Brix" evidence="6">
    <location>
        <begin position="502"/>
        <end position="712"/>
    </location>
</feature>
<evidence type="ECO:0000256" key="3">
    <source>
        <dbReference type="ARBA" id="ARBA00025699"/>
    </source>
</evidence>
<dbReference type="AlphaFoldDB" id="A0A7J6P919"/>
<dbReference type="InterPro" id="IPR007109">
    <property type="entry name" value="Brix"/>
</dbReference>
<feature type="region of interest" description="Disordered" evidence="5">
    <location>
        <begin position="856"/>
        <end position="887"/>
    </location>
</feature>
<dbReference type="Pfam" id="PF04452">
    <property type="entry name" value="Methyltrans_RNA"/>
    <property type="match status" value="1"/>
</dbReference>
<dbReference type="InterPro" id="IPR029026">
    <property type="entry name" value="tRNA_m1G_MTases_N"/>
</dbReference>
<dbReference type="PROSITE" id="PS50833">
    <property type="entry name" value="BRIX"/>
    <property type="match status" value="1"/>
</dbReference>
<dbReference type="Gene3D" id="3.40.50.10480">
    <property type="entry name" value="Probable brix-domain ribosomal biogenesis protein"/>
    <property type="match status" value="1"/>
</dbReference>
<dbReference type="GO" id="GO:0042134">
    <property type="term" value="F:rRNA primary transcript binding"/>
    <property type="evidence" value="ECO:0007669"/>
    <property type="project" value="InterPro"/>
</dbReference>
<dbReference type="GO" id="GO:0008168">
    <property type="term" value="F:methyltransferase activity"/>
    <property type="evidence" value="ECO:0007669"/>
    <property type="project" value="InterPro"/>
</dbReference>
<dbReference type="Gene3D" id="3.40.1280.10">
    <property type="match status" value="1"/>
</dbReference>